<evidence type="ECO:0000256" key="6">
    <source>
        <dbReference type="ARBA" id="ARBA00033409"/>
    </source>
</evidence>
<evidence type="ECO:0000313" key="9">
    <source>
        <dbReference type="EMBL" id="SFI64961.1"/>
    </source>
</evidence>
<protein>
    <recommendedName>
        <fullName evidence="2 7">DNA repair protein RecO</fullName>
    </recommendedName>
    <alternativeName>
        <fullName evidence="6 7">Recombination protein O</fullName>
    </alternativeName>
</protein>
<dbReference type="STRING" id="1114924.SAMN05216258_108204"/>
<name>A0A1I3JXK4_9RHOB</name>
<evidence type="ECO:0000256" key="5">
    <source>
        <dbReference type="ARBA" id="ARBA00023204"/>
    </source>
</evidence>
<dbReference type="GO" id="GO:0043590">
    <property type="term" value="C:bacterial nucleoid"/>
    <property type="evidence" value="ECO:0007669"/>
    <property type="project" value="TreeGrafter"/>
</dbReference>
<dbReference type="InterPro" id="IPR037278">
    <property type="entry name" value="ARFGAP/RecO"/>
</dbReference>
<gene>
    <name evidence="7" type="primary">recO</name>
    <name evidence="9" type="ORF">SAMN05216258_108204</name>
</gene>
<sequence length="244" mass="26216">MATTWRDEGLLLAVRRHGEGAAVLEILTAEHGRHAGLAPGGGSRRMAPVLQPGAQLSVEWRARLEEHLGSWRVEPARSRAAAIMSDRRSLAAMSAISALLVAFLPEREPHPELYARTIALVDALGADSDWPALYALWELALLGELGYGLDLSQCAATGASGPNADLAWISPRTGRAVSREAGGPWSDRLLPMPRLFLGDPKHGEPDIALALRATGHFLDAQVAPAFNRRAAPEARARLVALFRP</sequence>
<dbReference type="InterPro" id="IPR012340">
    <property type="entry name" value="NA-bd_OB-fold"/>
</dbReference>
<reference evidence="9 10" key="1">
    <citation type="submission" date="2016-10" db="EMBL/GenBank/DDBJ databases">
        <authorList>
            <person name="de Groot N.N."/>
        </authorList>
    </citation>
    <scope>NUCLEOTIDE SEQUENCE [LARGE SCALE GENOMIC DNA]</scope>
    <source>
        <strain evidence="9 10">CGMCC 1.11030</strain>
    </source>
</reference>
<dbReference type="SUPFAM" id="SSF57863">
    <property type="entry name" value="ArfGap/RecO-like zinc finger"/>
    <property type="match status" value="1"/>
</dbReference>
<evidence type="ECO:0000256" key="2">
    <source>
        <dbReference type="ARBA" id="ARBA00021310"/>
    </source>
</evidence>
<dbReference type="GO" id="GO:0006302">
    <property type="term" value="P:double-strand break repair"/>
    <property type="evidence" value="ECO:0007669"/>
    <property type="project" value="TreeGrafter"/>
</dbReference>
<dbReference type="Pfam" id="PF11967">
    <property type="entry name" value="RecO_N"/>
    <property type="match status" value="1"/>
</dbReference>
<dbReference type="Pfam" id="PF02565">
    <property type="entry name" value="RecO_C"/>
    <property type="match status" value="1"/>
</dbReference>
<dbReference type="GO" id="GO:0006310">
    <property type="term" value="P:DNA recombination"/>
    <property type="evidence" value="ECO:0007669"/>
    <property type="project" value="UniProtKB-UniRule"/>
</dbReference>
<keyword evidence="10" id="KW-1185">Reference proteome</keyword>
<evidence type="ECO:0000259" key="8">
    <source>
        <dbReference type="Pfam" id="PF11967"/>
    </source>
</evidence>
<keyword evidence="5 7" id="KW-0234">DNA repair</keyword>
<dbReference type="RefSeq" id="WP_092861919.1">
    <property type="nucleotide sequence ID" value="NZ_FOQH01000008.1"/>
</dbReference>
<dbReference type="InterPro" id="IPR003717">
    <property type="entry name" value="RecO"/>
</dbReference>
<accession>A0A1I3JXK4</accession>
<evidence type="ECO:0000256" key="3">
    <source>
        <dbReference type="ARBA" id="ARBA00022763"/>
    </source>
</evidence>
<dbReference type="PANTHER" id="PTHR33991">
    <property type="entry name" value="DNA REPAIR PROTEIN RECO"/>
    <property type="match status" value="1"/>
</dbReference>
<dbReference type="EMBL" id="FOQH01000008">
    <property type="protein sequence ID" value="SFI64961.1"/>
    <property type="molecule type" value="Genomic_DNA"/>
</dbReference>
<dbReference type="InterPro" id="IPR022572">
    <property type="entry name" value="DNA_rep/recomb_RecO_N"/>
</dbReference>
<dbReference type="PANTHER" id="PTHR33991:SF1">
    <property type="entry name" value="DNA REPAIR PROTEIN RECO"/>
    <property type="match status" value="1"/>
</dbReference>
<evidence type="ECO:0000313" key="10">
    <source>
        <dbReference type="Proteomes" id="UP000199377"/>
    </source>
</evidence>
<dbReference type="OrthoDB" id="9804792at2"/>
<dbReference type="NCBIfam" id="TIGR00613">
    <property type="entry name" value="reco"/>
    <property type="match status" value="1"/>
</dbReference>
<feature type="domain" description="DNA replication/recombination mediator RecO N-terminal" evidence="8">
    <location>
        <begin position="1"/>
        <end position="73"/>
    </location>
</feature>
<dbReference type="SUPFAM" id="SSF50249">
    <property type="entry name" value="Nucleic acid-binding proteins"/>
    <property type="match status" value="1"/>
</dbReference>
<keyword evidence="4 7" id="KW-0233">DNA recombination</keyword>
<evidence type="ECO:0000256" key="4">
    <source>
        <dbReference type="ARBA" id="ARBA00023172"/>
    </source>
</evidence>
<proteinExistence type="inferred from homology"/>
<evidence type="ECO:0000256" key="7">
    <source>
        <dbReference type="HAMAP-Rule" id="MF_00201"/>
    </source>
</evidence>
<dbReference type="Proteomes" id="UP000199377">
    <property type="component" value="Unassembled WGS sequence"/>
</dbReference>
<dbReference type="Gene3D" id="2.40.50.140">
    <property type="entry name" value="Nucleic acid-binding proteins"/>
    <property type="match status" value="1"/>
</dbReference>
<comment type="function">
    <text evidence="7">Involved in DNA repair and RecF pathway recombination.</text>
</comment>
<keyword evidence="3 7" id="KW-0227">DNA damage</keyword>
<dbReference type="InterPro" id="IPR042242">
    <property type="entry name" value="RecO_C"/>
</dbReference>
<evidence type="ECO:0000256" key="1">
    <source>
        <dbReference type="ARBA" id="ARBA00007452"/>
    </source>
</evidence>
<dbReference type="Gene3D" id="1.20.1440.120">
    <property type="entry name" value="Recombination protein O, C-terminal domain"/>
    <property type="match status" value="1"/>
</dbReference>
<comment type="similarity">
    <text evidence="1 7">Belongs to the RecO family.</text>
</comment>
<dbReference type="AlphaFoldDB" id="A0A1I3JXK4"/>
<organism evidence="9 10">
    <name type="scientific">Albimonas pacifica</name>
    <dbReference type="NCBI Taxonomy" id="1114924"/>
    <lineage>
        <taxon>Bacteria</taxon>
        <taxon>Pseudomonadati</taxon>
        <taxon>Pseudomonadota</taxon>
        <taxon>Alphaproteobacteria</taxon>
        <taxon>Rhodobacterales</taxon>
        <taxon>Paracoccaceae</taxon>
        <taxon>Albimonas</taxon>
    </lineage>
</organism>
<dbReference type="HAMAP" id="MF_00201">
    <property type="entry name" value="RecO"/>
    <property type="match status" value="1"/>
</dbReference>